<keyword evidence="5 7" id="KW-0472">Membrane</keyword>
<reference evidence="9 10" key="2">
    <citation type="journal article" date="2011" name="Stand. Genomic Sci.">
        <title>Complete genome sequence of Mahella australiensis type strain (50-1 BON).</title>
        <authorList>
            <person name="Sikorski J."/>
            <person name="Teshima H."/>
            <person name="Nolan M."/>
            <person name="Lucas S."/>
            <person name="Hammon N."/>
            <person name="Deshpande S."/>
            <person name="Cheng J.F."/>
            <person name="Pitluck S."/>
            <person name="Liolios K."/>
            <person name="Pagani I."/>
            <person name="Ivanova N."/>
            <person name="Huntemann M."/>
            <person name="Mavromatis K."/>
            <person name="Ovchinikova G."/>
            <person name="Pati A."/>
            <person name="Tapia R."/>
            <person name="Han C."/>
            <person name="Goodwin L."/>
            <person name="Chen A."/>
            <person name="Palaniappan K."/>
            <person name="Land M."/>
            <person name="Hauser L."/>
            <person name="Ngatchou-Djao O.D."/>
            <person name="Rohde M."/>
            <person name="Pukall R."/>
            <person name="Spring S."/>
            <person name="Abt B."/>
            <person name="Goker M."/>
            <person name="Detter J.C."/>
            <person name="Woyke T."/>
            <person name="Bristow J."/>
            <person name="Markowitz V."/>
            <person name="Hugenholtz P."/>
            <person name="Eisen J.A."/>
            <person name="Kyrpides N.C."/>
            <person name="Klenk H.P."/>
            <person name="Lapidus A."/>
        </authorList>
    </citation>
    <scope>NUCLEOTIDE SEQUENCE [LARGE SCALE GENOMIC DNA]</scope>
    <source>
        <strain evidence="10">DSM 15567 / CIP 107919 / 50-1 BON</strain>
    </source>
</reference>
<dbReference type="PANTHER" id="PTHR30572:SF4">
    <property type="entry name" value="ABC TRANSPORTER PERMEASE YTRF"/>
    <property type="match status" value="1"/>
</dbReference>
<feature type="transmembrane region" description="Helical" evidence="7">
    <location>
        <begin position="16"/>
        <end position="38"/>
    </location>
</feature>
<feature type="transmembrane region" description="Helical" evidence="7">
    <location>
        <begin position="362"/>
        <end position="384"/>
    </location>
</feature>
<dbReference type="HOGENOM" id="CLU_011926_0_0_9"/>
<reference evidence="10" key="1">
    <citation type="submission" date="2010-11" db="EMBL/GenBank/DDBJ databases">
        <title>The complete genome of Mahella australiensis DSM 15567.</title>
        <authorList>
            <consortium name="US DOE Joint Genome Institute (JGI-PGF)"/>
            <person name="Lucas S."/>
            <person name="Copeland A."/>
            <person name="Lapidus A."/>
            <person name="Bruce D."/>
            <person name="Goodwin L."/>
            <person name="Pitluck S."/>
            <person name="Kyrpides N."/>
            <person name="Mavromatis K."/>
            <person name="Pagani I."/>
            <person name="Ivanova N."/>
            <person name="Teshima H."/>
            <person name="Brettin T."/>
            <person name="Detter J.C."/>
            <person name="Han C."/>
            <person name="Tapia R."/>
            <person name="Land M."/>
            <person name="Hauser L."/>
            <person name="Markowitz V."/>
            <person name="Cheng J.-F."/>
            <person name="Hugenholtz P."/>
            <person name="Woyke T."/>
            <person name="Wu D."/>
            <person name="Spring S."/>
            <person name="Pukall R."/>
            <person name="Steenblock K."/>
            <person name="Schneider S."/>
            <person name="Klenk H.-P."/>
            <person name="Eisen J.A."/>
        </authorList>
    </citation>
    <scope>NUCLEOTIDE SEQUENCE [LARGE SCALE GENOMIC DNA]</scope>
    <source>
        <strain evidence="10">DSM 15567 / CIP 107919 / 50-1 BON</strain>
    </source>
</reference>
<dbReference type="InterPro" id="IPR050250">
    <property type="entry name" value="Macrolide_Exporter_MacB"/>
</dbReference>
<gene>
    <name evidence="9" type="ordered locus">Mahau_1802</name>
</gene>
<dbReference type="PANTHER" id="PTHR30572">
    <property type="entry name" value="MEMBRANE COMPONENT OF TRANSPORTER-RELATED"/>
    <property type="match status" value="1"/>
</dbReference>
<feature type="transmembrane region" description="Helical" evidence="7">
    <location>
        <begin position="836"/>
        <end position="859"/>
    </location>
</feature>
<feature type="transmembrane region" description="Helical" evidence="7">
    <location>
        <begin position="880"/>
        <end position="902"/>
    </location>
</feature>
<feature type="domain" description="ABC3 transporter permease C-terminal" evidence="8">
    <location>
        <begin position="318"/>
        <end position="431"/>
    </location>
</feature>
<feature type="domain" description="ABC3 transporter permease C-terminal" evidence="8">
    <location>
        <begin position="841"/>
        <end position="953"/>
    </location>
</feature>
<sequence length="970" mass="109592">MLLLIVVIRKILNNKWLVACLTLGLILAVALVSSVPIYSGGVLQKMLTSELESYQASSNKYPGDYQVVVSFKPDIGEIEKKDVYQRLNRYITKKIVSDLGLAPQVFVTNASSDVYKLEPANPSKADPSIKRFARLQSLSDIEEHIKIVDGRLPSKDVYNGIYEVLATEAAMRKLDVVLGETFIMDFPGSDKNIPDIPIKVKLVGVFAPKYQRDLYWFKNISSYSDSLLLDHQLFVKEFIEHNKLVVKNIEWYYALDYHKIKVQNIGSLIKAHNRINKELNELYKGFNVNAPMIGIVSKYSVQANRISTLLWALNMPVLLLLCFYLLMVSSMVIDNDRGEMAVLNSRGADRIQVMSEYIVEGALLSVFAVIIAPVVGLVSARMMGMSGGFLEFVNRKALPVTLSRSAYQLSIIAAIIFLIALLTLSYTISKTTIISFKTQLARRNNVPWWKRWYVDFILLLLAVYCLYLFNQQQQIIMRLGNVMGLQSNQLLFVASTIFILGAGLFILRIYPLLLNIIYKLGMKWWPSFLYAALIRVSRSMTSYQFIMIFLILTISTGIFGANTARTLNRNIEDEIYYHIGCDVALRPIWDNDAPAVSAPPQLHLDLPSQVSNAEKREELTQEQAVHYFEPPFVVYQSLNGVEHAAKVFIKDMVDVDVAGKRGSGVQLIAIEPYEFGQVLWFRSDLLWPHHINEYLNLLSYEPSAILVSRSFSDEYGVEKGDTLRMSWRGVEGANFIVYEIVDYWPGWDPHKGLAYHSISDEGKKNPMLIVANLPYIQNHLALEPYEVWLKMKTAAASQALYEDIKDKGIAISDIRDANQEIIKSKKEPSQMGVNGALTLGFIISLIITFLGFLIYCLLFMRNRLFEFGVFRAMGMPLIQIVGMVIFEQLLTSGASLIIGISVGNIASRLFIPILQTVYGNHIPPFQVIADVNDYLKVYFAMGVILLAGFVVMWRTLKGVKIGQAIKMGEE</sequence>
<dbReference type="GO" id="GO:0005886">
    <property type="term" value="C:plasma membrane"/>
    <property type="evidence" value="ECO:0007669"/>
    <property type="project" value="UniProtKB-SubCell"/>
</dbReference>
<evidence type="ECO:0000259" key="8">
    <source>
        <dbReference type="Pfam" id="PF02687"/>
    </source>
</evidence>
<keyword evidence="4 7" id="KW-1133">Transmembrane helix</keyword>
<feature type="transmembrane region" description="Helical" evidence="7">
    <location>
        <begin position="448"/>
        <end position="469"/>
    </location>
</feature>
<dbReference type="STRING" id="697281.Mahau_1802"/>
<dbReference type="OrthoDB" id="51951at2"/>
<dbReference type="GO" id="GO:0022857">
    <property type="term" value="F:transmembrane transporter activity"/>
    <property type="evidence" value="ECO:0007669"/>
    <property type="project" value="TreeGrafter"/>
</dbReference>
<feature type="transmembrane region" description="Helical" evidence="7">
    <location>
        <begin position="545"/>
        <end position="564"/>
    </location>
</feature>
<evidence type="ECO:0000256" key="3">
    <source>
        <dbReference type="ARBA" id="ARBA00022692"/>
    </source>
</evidence>
<evidence type="ECO:0000313" key="10">
    <source>
        <dbReference type="Proteomes" id="UP000008457"/>
    </source>
</evidence>
<accession>F4A0T7</accession>
<keyword evidence="3 7" id="KW-0812">Transmembrane</keyword>
<evidence type="ECO:0000256" key="4">
    <source>
        <dbReference type="ARBA" id="ARBA00022989"/>
    </source>
</evidence>
<dbReference type="InterPro" id="IPR003838">
    <property type="entry name" value="ABC3_permease_C"/>
</dbReference>
<feature type="transmembrane region" description="Helical" evidence="7">
    <location>
        <begin position="490"/>
        <end position="510"/>
    </location>
</feature>
<name>F4A0T7_MAHA5</name>
<proteinExistence type="inferred from homology"/>
<dbReference type="KEGG" id="mas:Mahau_1802"/>
<evidence type="ECO:0000256" key="2">
    <source>
        <dbReference type="ARBA" id="ARBA00022475"/>
    </source>
</evidence>
<dbReference type="RefSeq" id="WP_013781411.1">
    <property type="nucleotide sequence ID" value="NC_015520.1"/>
</dbReference>
<organism evidence="9 10">
    <name type="scientific">Mahella australiensis (strain DSM 15567 / CIP 107919 / 50-1 BON)</name>
    <dbReference type="NCBI Taxonomy" id="697281"/>
    <lineage>
        <taxon>Bacteria</taxon>
        <taxon>Bacillati</taxon>
        <taxon>Bacillota</taxon>
        <taxon>Clostridia</taxon>
        <taxon>Thermoanaerobacterales</taxon>
        <taxon>Thermoanaerobacterales Family IV. Incertae Sedis</taxon>
        <taxon>Mahella</taxon>
    </lineage>
</organism>
<keyword evidence="2" id="KW-1003">Cell membrane</keyword>
<evidence type="ECO:0000313" key="9">
    <source>
        <dbReference type="EMBL" id="AEE96983.1"/>
    </source>
</evidence>
<feature type="transmembrane region" description="Helical" evidence="7">
    <location>
        <begin position="405"/>
        <end position="428"/>
    </location>
</feature>
<evidence type="ECO:0000256" key="6">
    <source>
        <dbReference type="ARBA" id="ARBA00038076"/>
    </source>
</evidence>
<evidence type="ECO:0000256" key="7">
    <source>
        <dbReference type="SAM" id="Phobius"/>
    </source>
</evidence>
<keyword evidence="10" id="KW-1185">Reference proteome</keyword>
<dbReference type="AlphaFoldDB" id="F4A0T7"/>
<comment type="subcellular location">
    <subcellularLocation>
        <location evidence="1">Cell membrane</location>
        <topology evidence="1">Multi-pass membrane protein</topology>
    </subcellularLocation>
</comment>
<dbReference type="eggNOG" id="COG0577">
    <property type="taxonomic scope" value="Bacteria"/>
</dbReference>
<dbReference type="Pfam" id="PF02687">
    <property type="entry name" value="FtsX"/>
    <property type="match status" value="2"/>
</dbReference>
<dbReference type="Proteomes" id="UP000008457">
    <property type="component" value="Chromosome"/>
</dbReference>
<protein>
    <recommendedName>
        <fullName evidence="8">ABC3 transporter permease C-terminal domain-containing protein</fullName>
    </recommendedName>
</protein>
<dbReference type="EMBL" id="CP002360">
    <property type="protein sequence ID" value="AEE96983.1"/>
    <property type="molecule type" value="Genomic_DNA"/>
</dbReference>
<evidence type="ECO:0000256" key="1">
    <source>
        <dbReference type="ARBA" id="ARBA00004651"/>
    </source>
</evidence>
<feature type="transmembrane region" description="Helical" evidence="7">
    <location>
        <begin position="937"/>
        <end position="956"/>
    </location>
</feature>
<comment type="similarity">
    <text evidence="6">Belongs to the ABC-4 integral membrane protein family.</text>
</comment>
<evidence type="ECO:0000256" key="5">
    <source>
        <dbReference type="ARBA" id="ARBA00023136"/>
    </source>
</evidence>
<feature type="transmembrane region" description="Helical" evidence="7">
    <location>
        <begin position="308"/>
        <end position="333"/>
    </location>
</feature>